<comment type="caution">
    <text evidence="2">The sequence shown here is derived from an EMBL/GenBank/DDBJ whole genome shotgun (WGS) entry which is preliminary data.</text>
</comment>
<accession>A0A9P4MYS0</accession>
<feature type="region of interest" description="Disordered" evidence="1">
    <location>
        <begin position="1"/>
        <end position="128"/>
    </location>
</feature>
<protein>
    <submittedName>
        <fullName evidence="2">Uncharacterized protein</fullName>
    </submittedName>
</protein>
<sequence>MPSNQQIIEEHKSNLPLPDQPPASSDWNSADERTVNVGSGSRQDDFSASDVASESGLRGPATVDSSVRTDGETWKTETTAGAGREAKDHLSGIPNDAVTREAKHKAGLAETTGKDYGYPQKNDPSSGL</sequence>
<evidence type="ECO:0000313" key="2">
    <source>
        <dbReference type="EMBL" id="KAF2262860.1"/>
    </source>
</evidence>
<evidence type="ECO:0000313" key="3">
    <source>
        <dbReference type="Proteomes" id="UP000800093"/>
    </source>
</evidence>
<feature type="non-terminal residue" evidence="2">
    <location>
        <position position="128"/>
    </location>
</feature>
<gene>
    <name evidence="2" type="ORF">CC78DRAFT_534501</name>
</gene>
<dbReference type="OrthoDB" id="3913483at2759"/>
<dbReference type="AlphaFoldDB" id="A0A9P4MYS0"/>
<organism evidence="2 3">
    <name type="scientific">Lojkania enalia</name>
    <dbReference type="NCBI Taxonomy" id="147567"/>
    <lineage>
        <taxon>Eukaryota</taxon>
        <taxon>Fungi</taxon>
        <taxon>Dikarya</taxon>
        <taxon>Ascomycota</taxon>
        <taxon>Pezizomycotina</taxon>
        <taxon>Dothideomycetes</taxon>
        <taxon>Pleosporomycetidae</taxon>
        <taxon>Pleosporales</taxon>
        <taxon>Pleosporales incertae sedis</taxon>
        <taxon>Lojkania</taxon>
    </lineage>
</organism>
<dbReference type="EMBL" id="ML986635">
    <property type="protein sequence ID" value="KAF2262860.1"/>
    <property type="molecule type" value="Genomic_DNA"/>
</dbReference>
<dbReference type="Proteomes" id="UP000800093">
    <property type="component" value="Unassembled WGS sequence"/>
</dbReference>
<keyword evidence="3" id="KW-1185">Reference proteome</keyword>
<reference evidence="3" key="1">
    <citation type="journal article" date="2020" name="Stud. Mycol.">
        <title>101 Dothideomycetes genomes: A test case for predicting lifestyles and emergence of pathogens.</title>
        <authorList>
            <person name="Haridas S."/>
            <person name="Albert R."/>
            <person name="Binder M."/>
            <person name="Bloem J."/>
            <person name="LaButti K."/>
            <person name="Salamov A."/>
            <person name="Andreopoulos B."/>
            <person name="Baker S."/>
            <person name="Barry K."/>
            <person name="Bills G."/>
            <person name="Bluhm B."/>
            <person name="Cannon C."/>
            <person name="Castanera R."/>
            <person name="Culley D."/>
            <person name="Daum C."/>
            <person name="Ezra D."/>
            <person name="Gonzalez J."/>
            <person name="Henrissat B."/>
            <person name="Kuo A."/>
            <person name="Liang C."/>
            <person name="Lipzen A."/>
            <person name="Lutzoni F."/>
            <person name="Magnuson J."/>
            <person name="Mondo S."/>
            <person name="Nolan M."/>
            <person name="Ohm R."/>
            <person name="Pangilinan J."/>
            <person name="Park H.-J."/>
            <person name="Ramirez L."/>
            <person name="Alfaro M."/>
            <person name="Sun H."/>
            <person name="Tritt A."/>
            <person name="Yoshinaga Y."/>
            <person name="Zwiers L.-H."/>
            <person name="Turgeon B."/>
            <person name="Goodwin S."/>
            <person name="Spatafora J."/>
            <person name="Crous P."/>
            <person name="Grigoriev I."/>
        </authorList>
    </citation>
    <scope>NUCLEOTIDE SEQUENCE [LARGE SCALE GENOMIC DNA]</scope>
    <source>
        <strain evidence="3">CBS 304.66</strain>
    </source>
</reference>
<evidence type="ECO:0000256" key="1">
    <source>
        <dbReference type="SAM" id="MobiDB-lite"/>
    </source>
</evidence>
<proteinExistence type="predicted"/>
<name>A0A9P4MYS0_9PLEO</name>